<keyword evidence="2" id="KW-0813">Transport</keyword>
<dbReference type="Gene3D" id="1.10.1760.20">
    <property type="match status" value="1"/>
</dbReference>
<feature type="transmembrane region" description="Helical" evidence="3">
    <location>
        <begin position="115"/>
        <end position="135"/>
    </location>
</feature>
<feature type="transmembrane region" description="Helical" evidence="3">
    <location>
        <begin position="7"/>
        <end position="26"/>
    </location>
</feature>
<dbReference type="AlphaFoldDB" id="A0A0M9DKH2"/>
<keyword evidence="5" id="KW-1185">Reference proteome</keyword>
<dbReference type="Pfam" id="PF02632">
    <property type="entry name" value="BioY"/>
    <property type="match status" value="1"/>
</dbReference>
<dbReference type="PATRIC" id="fig|33935.3.peg.1129"/>
<comment type="subcellular location">
    <subcellularLocation>
        <location evidence="2">Cell membrane</location>
        <topology evidence="2">Multi-pass membrane protein</topology>
    </subcellularLocation>
</comment>
<keyword evidence="2" id="KW-1003">Cell membrane</keyword>
<name>A0A0M9DKH2_9BACI</name>
<dbReference type="EMBL" id="LGCI01000005">
    <property type="protein sequence ID" value="KOY83268.1"/>
    <property type="molecule type" value="Genomic_DNA"/>
</dbReference>
<dbReference type="PANTHER" id="PTHR34295">
    <property type="entry name" value="BIOTIN TRANSPORTER BIOY"/>
    <property type="match status" value="1"/>
</dbReference>
<feature type="transmembrane region" description="Helical" evidence="3">
    <location>
        <begin position="147"/>
        <end position="173"/>
    </location>
</feature>
<proteinExistence type="inferred from homology"/>
<feature type="transmembrane region" description="Helical" evidence="3">
    <location>
        <begin position="86"/>
        <end position="103"/>
    </location>
</feature>
<dbReference type="STRING" id="33935.ADM90_08320"/>
<evidence type="ECO:0000256" key="3">
    <source>
        <dbReference type="SAM" id="Phobius"/>
    </source>
</evidence>
<dbReference type="Proteomes" id="UP000037977">
    <property type="component" value="Unassembled WGS sequence"/>
</dbReference>
<evidence type="ECO:0000313" key="4">
    <source>
        <dbReference type="EMBL" id="KOY83268.1"/>
    </source>
</evidence>
<feature type="transmembrane region" description="Helical" evidence="3">
    <location>
        <begin position="32"/>
        <end position="52"/>
    </location>
</feature>
<evidence type="ECO:0000256" key="1">
    <source>
        <dbReference type="ARBA" id="ARBA00010692"/>
    </source>
</evidence>
<comment type="caution">
    <text evidence="4">The sequence shown here is derived from an EMBL/GenBank/DDBJ whole genome shotgun (WGS) entry which is preliminary data.</text>
</comment>
<keyword evidence="2 3" id="KW-0472">Membrane</keyword>
<dbReference type="GO" id="GO:0005886">
    <property type="term" value="C:plasma membrane"/>
    <property type="evidence" value="ECO:0007669"/>
    <property type="project" value="UniProtKB-SubCell"/>
</dbReference>
<comment type="similarity">
    <text evidence="1 2">Belongs to the BioY family.</text>
</comment>
<organism evidence="4 5">
    <name type="scientific">Lysinibacillus macroides</name>
    <dbReference type="NCBI Taxonomy" id="33935"/>
    <lineage>
        <taxon>Bacteria</taxon>
        <taxon>Bacillati</taxon>
        <taxon>Bacillota</taxon>
        <taxon>Bacilli</taxon>
        <taxon>Bacillales</taxon>
        <taxon>Bacillaceae</taxon>
        <taxon>Lysinibacillus</taxon>
    </lineage>
</organism>
<evidence type="ECO:0000313" key="5">
    <source>
        <dbReference type="Proteomes" id="UP000037977"/>
    </source>
</evidence>
<gene>
    <name evidence="4" type="ORF">ADM90_08320</name>
</gene>
<evidence type="ECO:0000256" key="2">
    <source>
        <dbReference type="PIRNR" id="PIRNR016661"/>
    </source>
</evidence>
<dbReference type="InterPro" id="IPR003784">
    <property type="entry name" value="BioY"/>
</dbReference>
<accession>A0A0M9DKH2</accession>
<dbReference type="PANTHER" id="PTHR34295:SF1">
    <property type="entry name" value="BIOTIN TRANSPORTER BIOY"/>
    <property type="match status" value="1"/>
</dbReference>
<dbReference type="GO" id="GO:0015225">
    <property type="term" value="F:biotin transmembrane transporter activity"/>
    <property type="evidence" value="ECO:0007669"/>
    <property type="project" value="UniProtKB-UniRule"/>
</dbReference>
<dbReference type="RefSeq" id="WP_053994508.1">
    <property type="nucleotide sequence ID" value="NZ_CP065643.1"/>
</dbReference>
<keyword evidence="3" id="KW-1133">Transmembrane helix</keyword>
<protein>
    <recommendedName>
        <fullName evidence="2">Biotin transporter</fullName>
    </recommendedName>
</protein>
<keyword evidence="3" id="KW-0812">Transmembrane</keyword>
<dbReference type="PIRSF" id="PIRSF016661">
    <property type="entry name" value="BioY"/>
    <property type="match status" value="1"/>
</dbReference>
<reference evidence="4 5" key="1">
    <citation type="submission" date="2015-07" db="EMBL/GenBank/DDBJ databases">
        <title>Genome sequencing project for genomic taxonomy and phylogenomics of Bacillus-like bacteria.</title>
        <authorList>
            <person name="Liu B."/>
            <person name="Wang J."/>
            <person name="Zhu Y."/>
            <person name="Liu G."/>
            <person name="Chen Q."/>
            <person name="Chen Z."/>
            <person name="Che J."/>
            <person name="Ge C."/>
            <person name="Shi H."/>
            <person name="Pan Z."/>
            <person name="Liu X."/>
        </authorList>
    </citation>
    <scope>NUCLEOTIDE SEQUENCE [LARGE SCALE GENOMIC DNA]</scope>
    <source>
        <strain evidence="4 5">DSM 54</strain>
    </source>
</reference>
<sequence length="197" mass="21521">MVKRQSTLALVIIAMFAALTAIGAFIKIPLPIVPFTLQIVFVFLAGCLLGSCNALSSQLVYIGVGLVGLPVFTQGGGITYVLQPTFGYLIGFALAAYCIGWLIERVQTPTKKHFIGATIIGLIIIYVVAVPYLYMSLNFWLDMKTSWSHVFAVGFLGSIVADFCLAITSALLAERLYKVFQSARTLKISQVEREKMI</sequence>
<dbReference type="OrthoDB" id="9803495at2"/>
<feature type="transmembrane region" description="Helical" evidence="3">
    <location>
        <begin position="59"/>
        <end position="80"/>
    </location>
</feature>